<dbReference type="AlphaFoldDB" id="D2UFW3"/>
<keyword evidence="2" id="KW-1185">Reference proteome</keyword>
<dbReference type="EMBL" id="FP565176">
    <property type="protein sequence ID" value="CBA17274.1"/>
    <property type="molecule type" value="Genomic_DNA"/>
</dbReference>
<evidence type="ECO:0000313" key="2">
    <source>
        <dbReference type="Proteomes" id="UP000001890"/>
    </source>
</evidence>
<protein>
    <submittedName>
        <fullName evidence="1">Uncharacterized protein</fullName>
    </submittedName>
</protein>
<name>D2UFW3_XANAP</name>
<dbReference type="Proteomes" id="UP000001890">
    <property type="component" value="Chromosome"/>
</dbReference>
<reference evidence="1 2" key="1">
    <citation type="journal article" date="2009" name="BMC Genomics">
        <title>The complete genome sequence of Xanthomonas albilineans provides new insights into the reductive genome evolution of the xylem-limited Xanthomonadaceae.</title>
        <authorList>
            <person name="Pieretti I."/>
            <person name="Royer M."/>
            <person name="Barbe V."/>
            <person name="Carrere S."/>
            <person name="Koebnik R."/>
            <person name="Cociancich S."/>
            <person name="Couloux A."/>
            <person name="Darrasse A."/>
            <person name="Gouzy J."/>
            <person name="Jacques M.A."/>
            <person name="Lauber E."/>
            <person name="Manceau C."/>
            <person name="Mangenot S."/>
            <person name="Poussier S."/>
            <person name="Segurens B."/>
            <person name="Szurek B."/>
            <person name="Verdier V."/>
            <person name="Arlat M."/>
            <person name="Rott P."/>
        </authorList>
    </citation>
    <scope>NUCLEOTIDE SEQUENCE [LARGE SCALE GENOMIC DNA]</scope>
    <source>
        <strain evidence="2">GPE PC73 / CFBP 7063</strain>
    </source>
</reference>
<dbReference type="KEGG" id="xal:XALC_2797"/>
<accession>D2UFW3</accession>
<evidence type="ECO:0000313" key="1">
    <source>
        <dbReference type="EMBL" id="CBA17274.1"/>
    </source>
</evidence>
<dbReference type="STRING" id="380358.XALC_2797"/>
<proteinExistence type="predicted"/>
<organism evidence="1 2">
    <name type="scientific">Xanthomonas albilineans (strain GPE PC73 / CFBP 7063)</name>
    <dbReference type="NCBI Taxonomy" id="380358"/>
    <lineage>
        <taxon>Bacteria</taxon>
        <taxon>Pseudomonadati</taxon>
        <taxon>Pseudomonadota</taxon>
        <taxon>Gammaproteobacteria</taxon>
        <taxon>Lysobacterales</taxon>
        <taxon>Lysobacteraceae</taxon>
        <taxon>Xanthomonas</taxon>
    </lineage>
</organism>
<sequence>MFSTNTWSSFSKPRTIACRIRPTFLAEPIPTRPTCVCAGGSRCPSWPLAHLPLPLPNGSFLRHVRQGLQALQRLGEFAGRLVLATQSCIRIVGGNVCAVAARLSAEIVVVLVIAVLAIEALAPCSGLDIGTYTASSIGRSMNQRYV</sequence>
<gene>
    <name evidence="1" type="ordered locus">XALc_2797</name>
</gene>